<organism evidence="1 2">
    <name type="scientific">Nitritalea halalkaliphila LW7</name>
    <dbReference type="NCBI Taxonomy" id="1189621"/>
    <lineage>
        <taxon>Bacteria</taxon>
        <taxon>Pseudomonadati</taxon>
        <taxon>Bacteroidota</taxon>
        <taxon>Cytophagia</taxon>
        <taxon>Cytophagales</taxon>
        <taxon>Cyclobacteriaceae</taxon>
        <taxon>Nitritalea</taxon>
    </lineage>
</organism>
<dbReference type="STRING" id="1189621.A3SI_12834"/>
<comment type="caution">
    <text evidence="1">The sequence shown here is derived from an EMBL/GenBank/DDBJ whole genome shotgun (WGS) entry which is preliminary data.</text>
</comment>
<sequence>MLIIFKQILMMKLVLAGQNPYLKSIMNQYLAGIGYTVFCLDDASEGKLLVDRGEQIDLTLLLLDKEGFAKNFAQYLKEHYTANFGPIVGLKQESLAKREKEEAANFTDHLIDGFKTLSELSSHLPKALRTA</sequence>
<dbReference type="EMBL" id="AJYA01000028">
    <property type="protein sequence ID" value="EIM75726.1"/>
    <property type="molecule type" value="Genomic_DNA"/>
</dbReference>
<reference evidence="1 2" key="1">
    <citation type="submission" date="2012-05" db="EMBL/GenBank/DDBJ databases">
        <title>Genome sequence of Nitritalea halalkaliphila LW7.</title>
        <authorList>
            <person name="Jangir P.K."/>
            <person name="Singh A."/>
            <person name="Shivaji S."/>
            <person name="Sharma R."/>
        </authorList>
    </citation>
    <scope>NUCLEOTIDE SEQUENCE [LARGE SCALE GENOMIC DNA]</scope>
    <source>
        <strain evidence="1 2">LW7</strain>
    </source>
</reference>
<gene>
    <name evidence="1" type="ORF">A3SI_12834</name>
</gene>
<evidence type="ECO:0000313" key="2">
    <source>
        <dbReference type="Proteomes" id="UP000005551"/>
    </source>
</evidence>
<protein>
    <submittedName>
        <fullName evidence="1">Uncharacterized protein</fullName>
    </submittedName>
</protein>
<name>I5C1M4_9BACT</name>
<evidence type="ECO:0000313" key="1">
    <source>
        <dbReference type="EMBL" id="EIM75726.1"/>
    </source>
</evidence>
<accession>I5C1M4</accession>
<dbReference type="AlphaFoldDB" id="I5C1M4"/>
<keyword evidence="2" id="KW-1185">Reference proteome</keyword>
<proteinExistence type="predicted"/>
<dbReference type="Proteomes" id="UP000005551">
    <property type="component" value="Unassembled WGS sequence"/>
</dbReference>